<evidence type="ECO:0000313" key="1">
    <source>
        <dbReference type="EMBL" id="AMN35086.1"/>
    </source>
</evidence>
<proteinExistence type="predicted"/>
<protein>
    <submittedName>
        <fullName evidence="1">Uncharacterized protein</fullName>
    </submittedName>
</protein>
<dbReference type="EMBL" id="CP010994">
    <property type="protein sequence ID" value="AMN35086.1"/>
    <property type="molecule type" value="Genomic_DNA"/>
</dbReference>
<name>A0A127EGK2_CLOPF</name>
<gene>
    <name evidence="1" type="ORF">JFP838_04735</name>
</gene>
<dbReference type="AlphaFoldDB" id="A0A127EGK2"/>
<dbReference type="PATRIC" id="fig|1502.177.peg.943"/>
<organism evidence="1 2">
    <name type="scientific">Clostridium perfringens</name>
    <dbReference type="NCBI Taxonomy" id="1502"/>
    <lineage>
        <taxon>Bacteria</taxon>
        <taxon>Bacillati</taxon>
        <taxon>Bacillota</taxon>
        <taxon>Clostridia</taxon>
        <taxon>Eubacteriales</taxon>
        <taxon>Clostridiaceae</taxon>
        <taxon>Clostridium</taxon>
    </lineage>
</organism>
<evidence type="ECO:0000313" key="2">
    <source>
        <dbReference type="Proteomes" id="UP000070260"/>
    </source>
</evidence>
<reference evidence="1 2" key="1">
    <citation type="journal article" date="2016" name="PLoS ONE">
        <title>Plasmid Characterization and Chromosome Analysis of Two netF+ Clostridium perfringens Isolates Associated with Foal and Canine Necrotizing Enteritis.</title>
        <authorList>
            <person name="Mehdizadeh Gohari I."/>
            <person name="Kropinski A.M."/>
            <person name="Weese S.J."/>
            <person name="Parreira V.R."/>
            <person name="Whitehead A.E."/>
            <person name="Boerlin P."/>
            <person name="Prescott J.F."/>
        </authorList>
    </citation>
    <scope>NUCLEOTIDE SEQUENCE [LARGE SCALE GENOMIC DNA]</scope>
    <source>
        <strain evidence="1 2">JP838</strain>
    </source>
</reference>
<accession>A0A127EGK2</accession>
<dbReference type="Proteomes" id="UP000070260">
    <property type="component" value="Chromosome"/>
</dbReference>
<dbReference type="OrthoDB" id="1822027at2"/>
<sequence>MSKLLLDMVGKECKITFLGINEIKGSIISVDDDWIKFKYAKSSKVKIVKTCFVSSILEL</sequence>
<dbReference type="RefSeq" id="WP_061426877.1">
    <property type="nucleotide sequence ID" value="NZ_CATNZO010000001.1"/>
</dbReference>